<evidence type="ECO:0000313" key="3">
    <source>
        <dbReference type="EMBL" id="EME50371.1"/>
    </source>
</evidence>
<reference evidence="4" key="1">
    <citation type="journal article" date="2012" name="PLoS Genet.">
        <title>The genomes of the fungal plant pathogens Cladosporium fulvum and Dothistroma septosporum reveal adaptation to different hosts and lifestyles but also signatures of common ancestry.</title>
        <authorList>
            <person name="de Wit P.J.G.M."/>
            <person name="van der Burgt A."/>
            <person name="Oekmen B."/>
            <person name="Stergiopoulos I."/>
            <person name="Abd-Elsalam K.A."/>
            <person name="Aerts A.L."/>
            <person name="Bahkali A.H."/>
            <person name="Beenen H.G."/>
            <person name="Chettri P."/>
            <person name="Cox M.P."/>
            <person name="Datema E."/>
            <person name="de Vries R.P."/>
            <person name="Dhillon B."/>
            <person name="Ganley A.R."/>
            <person name="Griffiths S.A."/>
            <person name="Guo Y."/>
            <person name="Hamelin R.C."/>
            <person name="Henrissat B."/>
            <person name="Kabir M.S."/>
            <person name="Jashni M.K."/>
            <person name="Kema G."/>
            <person name="Klaubauf S."/>
            <person name="Lapidus A."/>
            <person name="Levasseur A."/>
            <person name="Lindquist E."/>
            <person name="Mehrabi R."/>
            <person name="Ohm R.A."/>
            <person name="Owen T.J."/>
            <person name="Salamov A."/>
            <person name="Schwelm A."/>
            <person name="Schijlen E."/>
            <person name="Sun H."/>
            <person name="van den Burg H.A."/>
            <person name="van Ham R.C.H.J."/>
            <person name="Zhang S."/>
            <person name="Goodwin S.B."/>
            <person name="Grigoriev I.V."/>
            <person name="Collemare J."/>
            <person name="Bradshaw R.E."/>
        </authorList>
    </citation>
    <scope>NUCLEOTIDE SEQUENCE [LARGE SCALE GENOMIC DNA]</scope>
    <source>
        <strain evidence="4">NZE10 / CBS 128990</strain>
    </source>
</reference>
<keyword evidence="2" id="KW-0732">Signal</keyword>
<accession>N1Q3J9</accession>
<dbReference type="OrthoDB" id="3875302at2759"/>
<gene>
    <name evidence="3" type="ORF">DOTSEDRAFT_31436</name>
</gene>
<proteinExistence type="predicted"/>
<sequence length="323" mass="34544">MRVRCLAITFATCAISNVLAAPAAFLNSDVRFTYSPISLDILELVMSLRVRAEAAPQAQQDANAQLNTAGGEDPKRELVAASYMSQENADQSAKPAPAAYSSQENVKPPTEEPKKGGKEESPENQPSDVKPDAQEPTPHNEKQSAPTYTQQGTVDTKEPIEDTKDQPVDTKESKDQIDTSQLQGNHDSENPAAAAGKVGQMSDQKSQATAEDTQKPKDLDSTDQPVEEKTQDEDQASQAPASYSQGKGQGSGQSSDSSSQRQQASSYSGGAAGGTYSYSIAYTISTCELHGELLCNGLYLFGLCNFGEVFWLPVAEGTVDDEY</sequence>
<name>N1Q3J9_DOTSN</name>
<dbReference type="AlphaFoldDB" id="N1Q3J9"/>
<dbReference type="EMBL" id="KB446535">
    <property type="protein sequence ID" value="EME50371.1"/>
    <property type="molecule type" value="Genomic_DNA"/>
</dbReference>
<dbReference type="HOGENOM" id="CLU_860582_0_0_1"/>
<organism evidence="3 4">
    <name type="scientific">Dothistroma septosporum (strain NZE10 / CBS 128990)</name>
    <name type="common">Red band needle blight fungus</name>
    <name type="synonym">Mycosphaerella pini</name>
    <dbReference type="NCBI Taxonomy" id="675120"/>
    <lineage>
        <taxon>Eukaryota</taxon>
        <taxon>Fungi</taxon>
        <taxon>Dikarya</taxon>
        <taxon>Ascomycota</taxon>
        <taxon>Pezizomycotina</taxon>
        <taxon>Dothideomycetes</taxon>
        <taxon>Dothideomycetidae</taxon>
        <taxon>Mycosphaerellales</taxon>
        <taxon>Mycosphaerellaceae</taxon>
        <taxon>Dothistroma</taxon>
    </lineage>
</organism>
<feature type="compositionally biased region" description="Basic and acidic residues" evidence="1">
    <location>
        <begin position="155"/>
        <end position="177"/>
    </location>
</feature>
<protein>
    <submittedName>
        <fullName evidence="3">Uncharacterized protein</fullName>
    </submittedName>
</protein>
<evidence type="ECO:0000256" key="2">
    <source>
        <dbReference type="SAM" id="SignalP"/>
    </source>
</evidence>
<evidence type="ECO:0000256" key="1">
    <source>
        <dbReference type="SAM" id="MobiDB-lite"/>
    </source>
</evidence>
<feature type="compositionally biased region" description="Low complexity" evidence="1">
    <location>
        <begin position="241"/>
        <end position="271"/>
    </location>
</feature>
<feature type="compositionally biased region" description="Basic and acidic residues" evidence="1">
    <location>
        <begin position="129"/>
        <end position="142"/>
    </location>
</feature>
<feature type="chain" id="PRO_5004109542" evidence="2">
    <location>
        <begin position="21"/>
        <end position="323"/>
    </location>
</feature>
<reference evidence="3 4" key="2">
    <citation type="journal article" date="2012" name="PLoS Pathog.">
        <title>Diverse lifestyles and strategies of plant pathogenesis encoded in the genomes of eighteen Dothideomycetes fungi.</title>
        <authorList>
            <person name="Ohm R.A."/>
            <person name="Feau N."/>
            <person name="Henrissat B."/>
            <person name="Schoch C.L."/>
            <person name="Horwitz B.A."/>
            <person name="Barry K.W."/>
            <person name="Condon B.J."/>
            <person name="Copeland A.C."/>
            <person name="Dhillon B."/>
            <person name="Glaser F."/>
            <person name="Hesse C.N."/>
            <person name="Kosti I."/>
            <person name="LaButti K."/>
            <person name="Lindquist E.A."/>
            <person name="Lucas S."/>
            <person name="Salamov A.A."/>
            <person name="Bradshaw R.E."/>
            <person name="Ciuffetti L."/>
            <person name="Hamelin R.C."/>
            <person name="Kema G.H.J."/>
            <person name="Lawrence C."/>
            <person name="Scott J.A."/>
            <person name="Spatafora J.W."/>
            <person name="Turgeon B.G."/>
            <person name="de Wit P.J.G.M."/>
            <person name="Zhong S."/>
            <person name="Goodwin S.B."/>
            <person name="Grigoriev I.V."/>
        </authorList>
    </citation>
    <scope>NUCLEOTIDE SEQUENCE [LARGE SCALE GENOMIC DNA]</scope>
    <source>
        <strain evidence="4">NZE10 / CBS 128990</strain>
    </source>
</reference>
<feature type="signal peptide" evidence="2">
    <location>
        <begin position="1"/>
        <end position="20"/>
    </location>
</feature>
<feature type="compositionally biased region" description="Basic and acidic residues" evidence="1">
    <location>
        <begin position="109"/>
        <end position="121"/>
    </location>
</feature>
<feature type="compositionally biased region" description="Polar residues" evidence="1">
    <location>
        <begin position="143"/>
        <end position="154"/>
    </location>
</feature>
<dbReference type="Proteomes" id="UP000016933">
    <property type="component" value="Unassembled WGS sequence"/>
</dbReference>
<feature type="region of interest" description="Disordered" evidence="1">
    <location>
        <begin position="83"/>
        <end position="271"/>
    </location>
</feature>
<feature type="compositionally biased region" description="Polar residues" evidence="1">
    <location>
        <begin position="201"/>
        <end position="211"/>
    </location>
</feature>
<evidence type="ECO:0000313" key="4">
    <source>
        <dbReference type="Proteomes" id="UP000016933"/>
    </source>
</evidence>
<keyword evidence="4" id="KW-1185">Reference proteome</keyword>